<reference evidence="10" key="1">
    <citation type="journal article" date="2021" name="Nat. Commun.">
        <title>Genetic determinants of endophytism in the Arabidopsis root mycobiome.</title>
        <authorList>
            <person name="Mesny F."/>
            <person name="Miyauchi S."/>
            <person name="Thiergart T."/>
            <person name="Pickel B."/>
            <person name="Atanasova L."/>
            <person name="Karlsson M."/>
            <person name="Huettel B."/>
            <person name="Barry K.W."/>
            <person name="Haridas S."/>
            <person name="Chen C."/>
            <person name="Bauer D."/>
            <person name="Andreopoulos W."/>
            <person name="Pangilinan J."/>
            <person name="LaButti K."/>
            <person name="Riley R."/>
            <person name="Lipzen A."/>
            <person name="Clum A."/>
            <person name="Drula E."/>
            <person name="Henrissat B."/>
            <person name="Kohler A."/>
            <person name="Grigoriev I.V."/>
            <person name="Martin F.M."/>
            <person name="Hacquard S."/>
        </authorList>
    </citation>
    <scope>NUCLEOTIDE SEQUENCE</scope>
    <source>
        <strain evidence="10">MPI-CAGE-AT-0016</strain>
    </source>
</reference>
<feature type="transmembrane region" description="Helical" evidence="8">
    <location>
        <begin position="181"/>
        <end position="204"/>
    </location>
</feature>
<keyword evidence="3 8" id="KW-0812">Transmembrane</keyword>
<evidence type="ECO:0000256" key="8">
    <source>
        <dbReference type="SAM" id="Phobius"/>
    </source>
</evidence>
<comment type="similarity">
    <text evidence="2">Belongs to the major facilitator superfamily.</text>
</comment>
<feature type="transmembrane region" description="Helical" evidence="8">
    <location>
        <begin position="395"/>
        <end position="417"/>
    </location>
</feature>
<dbReference type="InterPro" id="IPR020846">
    <property type="entry name" value="MFS_dom"/>
</dbReference>
<dbReference type="CDD" id="cd17323">
    <property type="entry name" value="MFS_Tpo1_MDR_like"/>
    <property type="match status" value="1"/>
</dbReference>
<sequence length="493" mass="52595">MTDKMAPLEAAAPDASEAVPQPQPEKVKDPNVVDFDGPDDPENPMNWSTPKKTAAIALVAVMTLLSPVGSTISSAAAPEIMAYFDSDSETVDALVTTIFILGYALGPLLIAPLSELYGRAILYKVCIVLFVATNAACAAAPSLASLVVFRLLAGIMGSCPVTLGAGTVADMIPAERRAGAMSAYVLGGVLGPSIGPICGGYLTPAAGWRWVFWFMAIISAPVALVTLVFARESYPYVLLKHKTARLRRETGNEALRSALDLGLPPKALFLRSISRPLRMLTSPVVFALSLYVAVVYSYLYLCFTTFPRVFGDQYGFDSRSSGLATLGLAIGSILGIALCAAVIDRLSAMLARRHGGDLQPEYRLPTMALGGLLVPIGLFWYGWSAEAQTHWIMPIIGSGFIAGGMMMTFMASSMYLVDAFTVHAASVTAAATIFRCLCGGLLPLIGNAMHESLGVGWASSVLGFVAVAFMPLPVLFYVYGRRIREAKRFQMEF</sequence>
<dbReference type="SUPFAM" id="SSF103473">
    <property type="entry name" value="MFS general substrate transporter"/>
    <property type="match status" value="1"/>
</dbReference>
<feature type="transmembrane region" description="Helical" evidence="8">
    <location>
        <begin position="147"/>
        <end position="169"/>
    </location>
</feature>
<dbReference type="Pfam" id="PF07690">
    <property type="entry name" value="MFS_1"/>
    <property type="match status" value="1"/>
</dbReference>
<dbReference type="Proteomes" id="UP000813385">
    <property type="component" value="Unassembled WGS sequence"/>
</dbReference>
<dbReference type="EMBL" id="JAGPXD010000004">
    <property type="protein sequence ID" value="KAH7359242.1"/>
    <property type="molecule type" value="Genomic_DNA"/>
</dbReference>
<feature type="transmembrane region" description="Helical" evidence="8">
    <location>
        <begin position="93"/>
        <end position="114"/>
    </location>
</feature>
<dbReference type="PROSITE" id="PS50850">
    <property type="entry name" value="MFS"/>
    <property type="match status" value="1"/>
</dbReference>
<feature type="transmembrane region" description="Helical" evidence="8">
    <location>
        <begin position="364"/>
        <end position="383"/>
    </location>
</feature>
<feature type="transmembrane region" description="Helical" evidence="8">
    <location>
        <begin position="54"/>
        <end position="73"/>
    </location>
</feature>
<evidence type="ECO:0000256" key="5">
    <source>
        <dbReference type="ARBA" id="ARBA00023136"/>
    </source>
</evidence>
<dbReference type="GO" id="GO:0022857">
    <property type="term" value="F:transmembrane transporter activity"/>
    <property type="evidence" value="ECO:0007669"/>
    <property type="project" value="InterPro"/>
</dbReference>
<protein>
    <submittedName>
        <fullName evidence="10">Cycloheximide resistance protein</fullName>
    </submittedName>
</protein>
<dbReference type="FunFam" id="1.20.1250.20:FF:000011">
    <property type="entry name" value="MFS multidrug transporter, putative"/>
    <property type="match status" value="1"/>
</dbReference>
<evidence type="ECO:0000313" key="10">
    <source>
        <dbReference type="EMBL" id="KAH7359242.1"/>
    </source>
</evidence>
<gene>
    <name evidence="10" type="ORF">B0T11DRAFT_113647</name>
</gene>
<evidence type="ECO:0000259" key="9">
    <source>
        <dbReference type="PROSITE" id="PS50850"/>
    </source>
</evidence>
<accession>A0A8K0X3X2</accession>
<dbReference type="GO" id="GO:0016020">
    <property type="term" value="C:membrane"/>
    <property type="evidence" value="ECO:0007669"/>
    <property type="project" value="UniProtKB-SubCell"/>
</dbReference>
<evidence type="ECO:0000256" key="2">
    <source>
        <dbReference type="ARBA" id="ARBA00008335"/>
    </source>
</evidence>
<proteinExistence type="inferred from homology"/>
<dbReference type="OrthoDB" id="5296287at2759"/>
<evidence type="ECO:0000256" key="7">
    <source>
        <dbReference type="SAM" id="MobiDB-lite"/>
    </source>
</evidence>
<feature type="transmembrane region" description="Helical" evidence="8">
    <location>
        <begin position="424"/>
        <end position="445"/>
    </location>
</feature>
<feature type="transmembrane region" description="Helical" evidence="8">
    <location>
        <begin position="457"/>
        <end position="479"/>
    </location>
</feature>
<keyword evidence="4 8" id="KW-1133">Transmembrane helix</keyword>
<comment type="subcellular location">
    <subcellularLocation>
        <location evidence="1">Membrane</location>
        <topology evidence="1">Multi-pass membrane protein</topology>
    </subcellularLocation>
</comment>
<keyword evidence="5 8" id="KW-0472">Membrane</keyword>
<feature type="transmembrane region" description="Helical" evidence="8">
    <location>
        <begin position="321"/>
        <end position="343"/>
    </location>
</feature>
<dbReference type="Gene3D" id="1.20.1250.20">
    <property type="entry name" value="MFS general substrate transporter like domains"/>
    <property type="match status" value="1"/>
</dbReference>
<evidence type="ECO:0000256" key="4">
    <source>
        <dbReference type="ARBA" id="ARBA00022989"/>
    </source>
</evidence>
<feature type="region of interest" description="Disordered" evidence="7">
    <location>
        <begin position="1"/>
        <end position="46"/>
    </location>
</feature>
<keyword evidence="6" id="KW-0325">Glycoprotein</keyword>
<dbReference type="AlphaFoldDB" id="A0A8K0X3X2"/>
<feature type="transmembrane region" description="Helical" evidence="8">
    <location>
        <begin position="210"/>
        <end position="230"/>
    </location>
</feature>
<name>A0A8K0X3X2_9PEZI</name>
<keyword evidence="11" id="KW-1185">Reference proteome</keyword>
<organism evidence="10 11">
    <name type="scientific">Plectosphaerella cucumerina</name>
    <dbReference type="NCBI Taxonomy" id="40658"/>
    <lineage>
        <taxon>Eukaryota</taxon>
        <taxon>Fungi</taxon>
        <taxon>Dikarya</taxon>
        <taxon>Ascomycota</taxon>
        <taxon>Pezizomycotina</taxon>
        <taxon>Sordariomycetes</taxon>
        <taxon>Hypocreomycetidae</taxon>
        <taxon>Glomerellales</taxon>
        <taxon>Plectosphaerellaceae</taxon>
        <taxon>Plectosphaerella</taxon>
    </lineage>
</organism>
<comment type="caution">
    <text evidence="10">The sequence shown here is derived from an EMBL/GenBank/DDBJ whole genome shotgun (WGS) entry which is preliminary data.</text>
</comment>
<dbReference type="InterPro" id="IPR036259">
    <property type="entry name" value="MFS_trans_sf"/>
</dbReference>
<evidence type="ECO:0000313" key="11">
    <source>
        <dbReference type="Proteomes" id="UP000813385"/>
    </source>
</evidence>
<feature type="transmembrane region" description="Helical" evidence="8">
    <location>
        <begin position="121"/>
        <end position="141"/>
    </location>
</feature>
<evidence type="ECO:0000256" key="1">
    <source>
        <dbReference type="ARBA" id="ARBA00004141"/>
    </source>
</evidence>
<dbReference type="PANTHER" id="PTHR23502:SF68">
    <property type="entry name" value="MULTIDRUG TRANSPORTER, PUTATIVE (AFU_ORTHOLOGUE AFUA_3G01120)-RELATED"/>
    <property type="match status" value="1"/>
</dbReference>
<dbReference type="InterPro" id="IPR011701">
    <property type="entry name" value="MFS"/>
</dbReference>
<evidence type="ECO:0000256" key="3">
    <source>
        <dbReference type="ARBA" id="ARBA00022692"/>
    </source>
</evidence>
<feature type="transmembrane region" description="Helical" evidence="8">
    <location>
        <begin position="280"/>
        <end position="301"/>
    </location>
</feature>
<evidence type="ECO:0000256" key="6">
    <source>
        <dbReference type="ARBA" id="ARBA00023180"/>
    </source>
</evidence>
<dbReference type="PANTHER" id="PTHR23502">
    <property type="entry name" value="MAJOR FACILITATOR SUPERFAMILY"/>
    <property type="match status" value="1"/>
</dbReference>
<feature type="domain" description="Major facilitator superfamily (MFS) profile" evidence="9">
    <location>
        <begin position="55"/>
        <end position="483"/>
    </location>
</feature>